<evidence type="ECO:0000259" key="2">
    <source>
        <dbReference type="Pfam" id="PF06439"/>
    </source>
</evidence>
<dbReference type="RefSeq" id="WP_344079222.1">
    <property type="nucleotide sequence ID" value="NZ_BAAACA010000048.1"/>
</dbReference>
<proteinExistence type="predicted"/>
<comment type="caution">
    <text evidence="3">The sequence shown here is derived from an EMBL/GenBank/DDBJ whole genome shotgun (WGS) entry which is preliminary data.</text>
</comment>
<sequence length="241" mass="26186">MTTAPRLRRPVPPAGRGGRRRATALVLAAALLAAGAFGLSRCAGGGGPAPRAPWGDGTAHGRWQSVFNGHGVNTGDDDALELTPRAATEPGTTHAGLVVSRAVYGDVEYQARMRTVEQLRTPAPNTWEVAWLVWAYTDPEHFYYVTLKPNGWELGKRDPAYPGGQRFLATGERGFPVGRWYTVEVQQQGGRLRVAVDSAGLADFTDTERPYLQGALGAYTEDAKVEFQKLRARSRQDRPQG</sequence>
<dbReference type="Pfam" id="PF06439">
    <property type="entry name" value="3keto-disac_hyd"/>
    <property type="match status" value="1"/>
</dbReference>
<name>A0ABN1GXQ5_9ACTN</name>
<dbReference type="EMBL" id="BAAACA010000048">
    <property type="protein sequence ID" value="GAA0622777.1"/>
    <property type="molecule type" value="Genomic_DNA"/>
</dbReference>
<reference evidence="3 4" key="1">
    <citation type="journal article" date="2019" name="Int. J. Syst. Evol. Microbiol.">
        <title>The Global Catalogue of Microorganisms (GCM) 10K type strain sequencing project: providing services to taxonomists for standard genome sequencing and annotation.</title>
        <authorList>
            <consortium name="The Broad Institute Genomics Platform"/>
            <consortium name="The Broad Institute Genome Sequencing Center for Infectious Disease"/>
            <person name="Wu L."/>
            <person name="Ma J."/>
        </authorList>
    </citation>
    <scope>NUCLEOTIDE SEQUENCE [LARGE SCALE GENOMIC DNA]</scope>
    <source>
        <strain evidence="3 4">JCM 5067</strain>
    </source>
</reference>
<protein>
    <recommendedName>
        <fullName evidence="2">3-keto-alpha-glucoside-1,2-lyase/3-keto-2-hydroxy-glucal hydratase domain-containing protein</fullName>
    </recommendedName>
</protein>
<dbReference type="Proteomes" id="UP001500668">
    <property type="component" value="Unassembled WGS sequence"/>
</dbReference>
<dbReference type="Gene3D" id="2.60.120.560">
    <property type="entry name" value="Exo-inulinase, domain 1"/>
    <property type="match status" value="1"/>
</dbReference>
<organism evidence="3 4">
    <name type="scientific">Streptomyces crystallinus</name>
    <dbReference type="NCBI Taxonomy" id="68191"/>
    <lineage>
        <taxon>Bacteria</taxon>
        <taxon>Bacillati</taxon>
        <taxon>Actinomycetota</taxon>
        <taxon>Actinomycetes</taxon>
        <taxon>Kitasatosporales</taxon>
        <taxon>Streptomycetaceae</taxon>
        <taxon>Streptomyces</taxon>
    </lineage>
</organism>
<dbReference type="InterPro" id="IPR010496">
    <property type="entry name" value="AL/BT2_dom"/>
</dbReference>
<evidence type="ECO:0000313" key="4">
    <source>
        <dbReference type="Proteomes" id="UP001500668"/>
    </source>
</evidence>
<gene>
    <name evidence="3" type="ORF">GCM10010394_61890</name>
</gene>
<accession>A0ABN1GXQ5</accession>
<keyword evidence="4" id="KW-1185">Reference proteome</keyword>
<feature type="region of interest" description="Disordered" evidence="1">
    <location>
        <begin position="1"/>
        <end position="20"/>
    </location>
</feature>
<evidence type="ECO:0000313" key="3">
    <source>
        <dbReference type="EMBL" id="GAA0622777.1"/>
    </source>
</evidence>
<feature type="domain" description="3-keto-alpha-glucoside-1,2-lyase/3-keto-2-hydroxy-glucal hydratase" evidence="2">
    <location>
        <begin position="62"/>
        <end position="231"/>
    </location>
</feature>
<evidence type="ECO:0000256" key="1">
    <source>
        <dbReference type="SAM" id="MobiDB-lite"/>
    </source>
</evidence>